<gene>
    <name evidence="2" type="ORF">HID58_091832</name>
</gene>
<feature type="non-terminal residue" evidence="2">
    <location>
        <position position="389"/>
    </location>
</feature>
<feature type="transmembrane region" description="Helical" evidence="1">
    <location>
        <begin position="62"/>
        <end position="81"/>
    </location>
</feature>
<dbReference type="EMBL" id="JAGKQM010002790">
    <property type="protein sequence ID" value="KAH0845302.1"/>
    <property type="molecule type" value="Genomic_DNA"/>
</dbReference>
<keyword evidence="3" id="KW-1185">Reference proteome</keyword>
<reference evidence="2 3" key="1">
    <citation type="submission" date="2021-05" db="EMBL/GenBank/DDBJ databases">
        <title>Genome Assembly of Synthetic Allotetraploid Brassica napus Reveals Homoeologous Exchanges between Subgenomes.</title>
        <authorList>
            <person name="Davis J.T."/>
        </authorList>
    </citation>
    <scope>NUCLEOTIDE SEQUENCE [LARGE SCALE GENOMIC DNA]</scope>
    <source>
        <strain evidence="3">cv. Da-Ae</strain>
        <tissue evidence="2">Seedling</tissue>
    </source>
</reference>
<sequence>MKVVRGMMEESREQQLQRDVREEVRELAKAQADGTEVISDPIDADQWLAAVHGMQEDQGLSYDLVCFPVLISFMNTCTLFVSKSSMSLVLSAFLLLLLMAFLEVKQWNNKTVLRYWYFRLFMVTCICNRLDHHICGYRNMMWDNGIIGMEWNQRYSGLVVRRSRMLSSLGLKNWWQMQLGVLGFVISETVINDCPINQLLFFYHYIVGTKWNVLVLVCCHLGRVRPILLIFAQCSERFWFTGYGFAGFFFRDILGSMDYPLICATVWERCLSLVSSNHDQIQSGWRGSNYDTREMRDDSFSQSKEIVGIGVLVKQAAINCDDRVVSLFMVYNVWLLLFMRLSISFKLWKRFSLIWRLSDTNRIVPLESFWIFMRWFRSQRKENSRTLEI</sequence>
<comment type="caution">
    <text evidence="2">The sequence shown here is derived from an EMBL/GenBank/DDBJ whole genome shotgun (WGS) entry which is preliminary data.</text>
</comment>
<keyword evidence="1" id="KW-0472">Membrane</keyword>
<name>A0ABQ7X0K2_BRANA</name>
<evidence type="ECO:0000313" key="2">
    <source>
        <dbReference type="EMBL" id="KAH0845302.1"/>
    </source>
</evidence>
<feature type="transmembrane region" description="Helical" evidence="1">
    <location>
        <begin position="87"/>
        <end position="104"/>
    </location>
</feature>
<keyword evidence="1" id="KW-1133">Transmembrane helix</keyword>
<dbReference type="Proteomes" id="UP000824890">
    <property type="component" value="Unassembled WGS sequence"/>
</dbReference>
<proteinExistence type="predicted"/>
<accession>A0ABQ7X0K2</accession>
<organism evidence="2 3">
    <name type="scientific">Brassica napus</name>
    <name type="common">Rape</name>
    <dbReference type="NCBI Taxonomy" id="3708"/>
    <lineage>
        <taxon>Eukaryota</taxon>
        <taxon>Viridiplantae</taxon>
        <taxon>Streptophyta</taxon>
        <taxon>Embryophyta</taxon>
        <taxon>Tracheophyta</taxon>
        <taxon>Spermatophyta</taxon>
        <taxon>Magnoliopsida</taxon>
        <taxon>eudicotyledons</taxon>
        <taxon>Gunneridae</taxon>
        <taxon>Pentapetalae</taxon>
        <taxon>rosids</taxon>
        <taxon>malvids</taxon>
        <taxon>Brassicales</taxon>
        <taxon>Brassicaceae</taxon>
        <taxon>Brassiceae</taxon>
        <taxon>Brassica</taxon>
    </lineage>
</organism>
<keyword evidence="1" id="KW-0812">Transmembrane</keyword>
<protein>
    <submittedName>
        <fullName evidence="2">Uncharacterized protein</fullName>
    </submittedName>
</protein>
<feature type="transmembrane region" description="Helical" evidence="1">
    <location>
        <begin position="324"/>
        <end position="343"/>
    </location>
</feature>
<evidence type="ECO:0000313" key="3">
    <source>
        <dbReference type="Proteomes" id="UP000824890"/>
    </source>
</evidence>
<evidence type="ECO:0000256" key="1">
    <source>
        <dbReference type="SAM" id="Phobius"/>
    </source>
</evidence>